<gene>
    <name evidence="2" type="ORF">BN2614_LOCUS1</name>
</gene>
<feature type="region of interest" description="Disordered" evidence="1">
    <location>
        <begin position="1"/>
        <end position="68"/>
    </location>
</feature>
<organism evidence="2 3">
    <name type="scientific">Gulo gulo</name>
    <name type="common">Wolverine</name>
    <name type="synonym">Gluton</name>
    <dbReference type="NCBI Taxonomy" id="48420"/>
    <lineage>
        <taxon>Eukaryota</taxon>
        <taxon>Metazoa</taxon>
        <taxon>Chordata</taxon>
        <taxon>Craniata</taxon>
        <taxon>Vertebrata</taxon>
        <taxon>Euteleostomi</taxon>
        <taxon>Mammalia</taxon>
        <taxon>Eutheria</taxon>
        <taxon>Laurasiatheria</taxon>
        <taxon>Carnivora</taxon>
        <taxon>Caniformia</taxon>
        <taxon>Musteloidea</taxon>
        <taxon>Mustelidae</taxon>
        <taxon>Guloninae</taxon>
        <taxon>Gulo</taxon>
    </lineage>
</organism>
<dbReference type="AlphaFoldDB" id="A0A9X9Q7H7"/>
<evidence type="ECO:0000313" key="2">
    <source>
        <dbReference type="EMBL" id="VCX37804.1"/>
    </source>
</evidence>
<name>A0A9X9Q7H7_GULGU</name>
<reference evidence="2 3" key="1">
    <citation type="submission" date="2018-10" db="EMBL/GenBank/DDBJ databases">
        <authorList>
            <person name="Ekblom R."/>
            <person name="Jareborg N."/>
        </authorList>
    </citation>
    <scope>NUCLEOTIDE SEQUENCE [LARGE SCALE GENOMIC DNA]</scope>
    <source>
        <tissue evidence="2">Muscle</tissue>
    </source>
</reference>
<accession>A0A9X9Q7H7</accession>
<sequence>MGTSLPKGEEDAETRKSSQGDGDRHRAPPLTELSVQAGIQLEQVGGRASGRRGPEERRHGFVPGDLVGNGSHQKHWMQLVRWHWGDVCLQPQRALESRAEKRGFYPVDREPANYSLTQPTPYLYSL</sequence>
<proteinExistence type="predicted"/>
<protein>
    <submittedName>
        <fullName evidence="2">Uncharacterized protein</fullName>
    </submittedName>
</protein>
<dbReference type="Proteomes" id="UP000269945">
    <property type="component" value="Unassembled WGS sequence"/>
</dbReference>
<evidence type="ECO:0000256" key="1">
    <source>
        <dbReference type="SAM" id="MobiDB-lite"/>
    </source>
</evidence>
<keyword evidence="3" id="KW-1185">Reference proteome</keyword>
<feature type="compositionally biased region" description="Basic and acidic residues" evidence="1">
    <location>
        <begin position="7"/>
        <end position="26"/>
    </location>
</feature>
<evidence type="ECO:0000313" key="3">
    <source>
        <dbReference type="Proteomes" id="UP000269945"/>
    </source>
</evidence>
<comment type="caution">
    <text evidence="2">The sequence shown here is derived from an EMBL/GenBank/DDBJ whole genome shotgun (WGS) entry which is preliminary data.</text>
</comment>
<dbReference type="EMBL" id="CYRY02043423">
    <property type="protein sequence ID" value="VCX37804.1"/>
    <property type="molecule type" value="Genomic_DNA"/>
</dbReference>